<dbReference type="GO" id="GO:1902777">
    <property type="term" value="P:6-sulfoquinovose(1-) catabolic process"/>
    <property type="evidence" value="ECO:0007669"/>
    <property type="project" value="TreeGrafter"/>
</dbReference>
<reference evidence="10" key="2">
    <citation type="submission" date="2017-03" db="EMBL/GenBank/DDBJ databases">
        <title>Bacillus sp. V-88(T) DSM27956, whole genome shotgun sequencing project.</title>
        <authorList>
            <person name="Dastager S.G."/>
            <person name="Neurgaonkar P.S."/>
            <person name="Dharne M.S."/>
        </authorList>
    </citation>
    <scope>NUCLEOTIDE SEQUENCE [LARGE SCALE GENOMIC DNA]</scope>
    <source>
        <strain evidence="10">DSM 25145</strain>
    </source>
</reference>
<reference evidence="8 9" key="1">
    <citation type="submission" date="2017-01" db="EMBL/GenBank/DDBJ databases">
        <authorList>
            <person name="Mah S.A."/>
            <person name="Swanson W.J."/>
            <person name="Moy G.W."/>
            <person name="Vacquier V.D."/>
        </authorList>
    </citation>
    <scope>NUCLEOTIDE SEQUENCE [LARGE SCALE GENOMIC DNA]</scope>
    <source>
        <strain evidence="8 9">NIO-1016</strain>
    </source>
</reference>
<evidence type="ECO:0000256" key="1">
    <source>
        <dbReference type="ARBA" id="ARBA00000567"/>
    </source>
</evidence>
<evidence type="ECO:0000256" key="5">
    <source>
        <dbReference type="ARBA" id="ARBA00023239"/>
    </source>
</evidence>
<dbReference type="GO" id="GO:0009024">
    <property type="term" value="F:tagatose-6-phosphate kinase activity"/>
    <property type="evidence" value="ECO:0007669"/>
    <property type="project" value="InterPro"/>
</dbReference>
<keyword evidence="10" id="KW-1185">Reference proteome</keyword>
<dbReference type="InterPro" id="IPR050552">
    <property type="entry name" value="LacD_aldolase"/>
</dbReference>
<dbReference type="SUPFAM" id="SSF51569">
    <property type="entry name" value="Aldolase"/>
    <property type="match status" value="1"/>
</dbReference>
<evidence type="ECO:0000313" key="7">
    <source>
        <dbReference type="EMBL" id="OXS78699.1"/>
    </source>
</evidence>
<comment type="catalytic activity">
    <reaction evidence="1 6">
        <text>D-tagatofuranose 1,6-bisphosphate = D-glyceraldehyde 3-phosphate + dihydroxyacetone phosphate</text>
        <dbReference type="Rhea" id="RHEA:22948"/>
        <dbReference type="ChEBI" id="CHEBI:57642"/>
        <dbReference type="ChEBI" id="CHEBI:58694"/>
        <dbReference type="ChEBI" id="CHEBI:59776"/>
        <dbReference type="EC" id="4.1.2.40"/>
    </reaction>
</comment>
<evidence type="ECO:0000256" key="6">
    <source>
        <dbReference type="HAMAP-Rule" id="MF_00734"/>
    </source>
</evidence>
<dbReference type="InterPro" id="IPR013785">
    <property type="entry name" value="Aldolase_TIM"/>
</dbReference>
<organism evidence="8 9">
    <name type="scientific">Domibacillus enclensis</name>
    <dbReference type="NCBI Taxonomy" id="1017273"/>
    <lineage>
        <taxon>Bacteria</taxon>
        <taxon>Bacillati</taxon>
        <taxon>Bacillota</taxon>
        <taxon>Bacilli</taxon>
        <taxon>Bacillales</taxon>
        <taxon>Bacillaceae</taxon>
        <taxon>Domibacillus</taxon>
    </lineage>
</organism>
<dbReference type="Pfam" id="PF01791">
    <property type="entry name" value="DeoC"/>
    <property type="match status" value="1"/>
</dbReference>
<dbReference type="GO" id="GO:2001059">
    <property type="term" value="P:D-tagatose 6-phosphate catabolic process"/>
    <property type="evidence" value="ECO:0007669"/>
    <property type="project" value="UniProtKB-UniRule"/>
</dbReference>
<comment type="similarity">
    <text evidence="3 6">Belongs to the aldolase LacD family.</text>
</comment>
<dbReference type="PANTHER" id="PTHR39340">
    <property type="entry name" value="SULFOFRUCTOSEPHOSPHATE ALDOLASE"/>
    <property type="match status" value="1"/>
</dbReference>
<dbReference type="GO" id="GO:0061595">
    <property type="term" value="F:6-deoxy-6-sulfofructose-1-phosphate aldolase activity"/>
    <property type="evidence" value="ECO:0007669"/>
    <property type="project" value="TreeGrafter"/>
</dbReference>
<keyword evidence="5 6" id="KW-0456">Lyase</keyword>
<dbReference type="InterPro" id="IPR002915">
    <property type="entry name" value="DeoC/FbaB/LacD_aldolase"/>
</dbReference>
<evidence type="ECO:0000313" key="9">
    <source>
        <dbReference type="Proteomes" id="UP000186385"/>
    </source>
</evidence>
<evidence type="ECO:0000256" key="4">
    <source>
        <dbReference type="ARBA" id="ARBA00022736"/>
    </source>
</evidence>
<dbReference type="AlphaFoldDB" id="A0A1N6V522"/>
<dbReference type="EMBL" id="FTLX01000003">
    <property type="protein sequence ID" value="SIQ72910.1"/>
    <property type="molecule type" value="Genomic_DNA"/>
</dbReference>
<dbReference type="NCBIfam" id="NF009498">
    <property type="entry name" value="PRK12858.1"/>
    <property type="match status" value="1"/>
</dbReference>
<evidence type="ECO:0000256" key="3">
    <source>
        <dbReference type="ARBA" id="ARBA00008679"/>
    </source>
</evidence>
<evidence type="ECO:0000313" key="10">
    <source>
        <dbReference type="Proteomes" id="UP000215545"/>
    </source>
</evidence>
<protein>
    <recommendedName>
        <fullName evidence="6">Tagatose 1,6-diphosphate aldolase</fullName>
        <ecNumber evidence="6">4.1.2.40</ecNumber>
    </recommendedName>
    <alternativeName>
        <fullName evidence="6">D-tagatose-1,6-bisphosphate aldolase</fullName>
    </alternativeName>
    <alternativeName>
        <fullName evidence="6">Tagatose-bisphosphate aldolase</fullName>
    </alternativeName>
</protein>
<accession>A0A1N6V522</accession>
<name>A0A1N6V522_9BACI</name>
<evidence type="ECO:0000256" key="2">
    <source>
        <dbReference type="ARBA" id="ARBA00005191"/>
    </source>
</evidence>
<dbReference type="Proteomes" id="UP000215545">
    <property type="component" value="Unassembled WGS sequence"/>
</dbReference>
<dbReference type="EMBL" id="MWSK01000003">
    <property type="protein sequence ID" value="OXS78699.1"/>
    <property type="molecule type" value="Genomic_DNA"/>
</dbReference>
<dbReference type="RefSeq" id="WP_045849891.1">
    <property type="nucleotide sequence ID" value="NZ_FTLX01000003.1"/>
</dbReference>
<dbReference type="SMART" id="SM01133">
    <property type="entry name" value="DeoC"/>
    <property type="match status" value="1"/>
</dbReference>
<dbReference type="OrthoDB" id="106309at2"/>
<proteinExistence type="inferred from homology"/>
<comment type="pathway">
    <text evidence="2 6">Carbohydrate metabolism; D-tagatose 6-phosphate degradation; D-glyceraldehyde 3-phosphate and glycerone phosphate from D-tagatose 6-phosphate: step 2/2.</text>
</comment>
<gene>
    <name evidence="6" type="primary">lacD</name>
    <name evidence="7" type="ORF">B1B05_08905</name>
    <name evidence="8" type="ORF">SAMN05443094_103457</name>
</gene>
<sequence>MKLSPGKQKGLELISDENHIILATAMDQRGSLGKMIQSYNESLSYEDGLNLFKEGVSEVLGNHSSSLLLDPEYGWSAARKLNSDIGLIMAYEKTGYDASEKGRLPNLVDDYAVQDLVKEGASALKLLVYYDHHEDEQYNNIKKAFIKRVGDECKQNDLLFILEPVSYSASGLSEKSPGFAKLKPEMIEYFMTEFSKEAYGIDLLKVEVPVSIYNIEGYSQYDNYQPVFTKAEAAKHYKNCSDKSRLPFIYLSGGVTNEQFIETLHFAKKAKSEFCGILCGRATWKDGIETFAKEGKEAYYQWLGTKGIENLNKVKESVSATATPWSVFAR</sequence>
<reference evidence="7" key="3">
    <citation type="submission" date="2017-03" db="EMBL/GenBank/DDBJ databases">
        <authorList>
            <person name="Dastager S.G."/>
            <person name="Neurgaonkar P.S."/>
            <person name="Dharne M.S."/>
        </authorList>
    </citation>
    <scope>NUCLEOTIDE SEQUENCE</scope>
    <source>
        <strain evidence="7">DSM 25145</strain>
    </source>
</reference>
<dbReference type="InterPro" id="IPR005927">
    <property type="entry name" value="Tag_1.6-dipho_adolase"/>
</dbReference>
<keyword evidence="4 6" id="KW-0423">Lactose metabolism</keyword>
<evidence type="ECO:0000313" key="8">
    <source>
        <dbReference type="EMBL" id="SIQ72910.1"/>
    </source>
</evidence>
<dbReference type="PANTHER" id="PTHR39340:SF1">
    <property type="entry name" value="SULFOFRUCTOSEPHOSPHATE ALDOLASE"/>
    <property type="match status" value="1"/>
</dbReference>
<dbReference type="Gene3D" id="3.20.20.70">
    <property type="entry name" value="Aldolase class I"/>
    <property type="match status" value="1"/>
</dbReference>
<dbReference type="Proteomes" id="UP000186385">
    <property type="component" value="Unassembled WGS sequence"/>
</dbReference>
<dbReference type="HAMAP" id="MF_00734">
    <property type="entry name" value="LacD"/>
    <property type="match status" value="1"/>
</dbReference>
<dbReference type="GO" id="GO:0019512">
    <property type="term" value="P:lactose catabolic process via tagatose-6-phosphate"/>
    <property type="evidence" value="ECO:0007669"/>
    <property type="project" value="InterPro"/>
</dbReference>
<dbReference type="EC" id="4.1.2.40" evidence="6"/>
<dbReference type="STRING" id="1017273.SAMN05443094_103457"/>
<dbReference type="UniPathway" id="UPA00704">
    <property type="reaction ID" value="UER00716"/>
</dbReference>
<dbReference type="GO" id="GO:0009025">
    <property type="term" value="F:tagatose-bisphosphate aldolase activity"/>
    <property type="evidence" value="ECO:0007669"/>
    <property type="project" value="UniProtKB-UniRule"/>
</dbReference>